<sequence length="317" mass="33374">MKVIIADKMDTKAQTVLANLGLTVDARPANGEISIETIIGEADALLVRSATTVDAALIAKAPNLKVIGRAGIGVDNIDITAASNANIIVMNTPMANAISTAEHTLALLFAVARHVPQANTSTHAGHWEKNRFTGVELSHKTLGIIGCGNIGKIVANRAQGLKMHVCAFDPMLSDAQAAENQIEKVSLVDLFARSDFITLHTPLTADTKHIIDADAIAKMKTGVYLINAARGGLIDETVLKAALDSGQIAGVAMDVFAEEPLTQHPLMQHPRVILTPHIAAATKEAQDNVAIQIAEQVGGFLTTGAITHAINTHSLKP</sequence>
<evidence type="ECO:0000313" key="8">
    <source>
        <dbReference type="Proteomes" id="UP000471298"/>
    </source>
</evidence>
<evidence type="ECO:0000313" key="7">
    <source>
        <dbReference type="EMBL" id="MPV86839.1"/>
    </source>
</evidence>
<dbReference type="PROSITE" id="PS00670">
    <property type="entry name" value="D_2_HYDROXYACID_DH_2"/>
    <property type="match status" value="1"/>
</dbReference>
<dbReference type="PANTHER" id="PTHR42938">
    <property type="entry name" value="FORMATE DEHYDROGENASE 1"/>
    <property type="match status" value="1"/>
</dbReference>
<comment type="caution">
    <text evidence="7">The sequence shown here is derived from an EMBL/GenBank/DDBJ whole genome shotgun (WGS) entry which is preliminary data.</text>
</comment>
<dbReference type="InterPro" id="IPR006140">
    <property type="entry name" value="D-isomer_DH_NAD-bd"/>
</dbReference>
<evidence type="ECO:0000256" key="3">
    <source>
        <dbReference type="ARBA" id="ARBA00023027"/>
    </source>
</evidence>
<dbReference type="InterPro" id="IPR006139">
    <property type="entry name" value="D-isomer_2_OHA_DH_cat_dom"/>
</dbReference>
<keyword evidence="8" id="KW-1185">Reference proteome</keyword>
<dbReference type="Proteomes" id="UP000471298">
    <property type="component" value="Unassembled WGS sequence"/>
</dbReference>
<dbReference type="RefSeq" id="WP_152810827.1">
    <property type="nucleotide sequence ID" value="NZ_WHNW01000012.1"/>
</dbReference>
<keyword evidence="2 4" id="KW-0560">Oxidoreductase</keyword>
<proteinExistence type="inferred from homology"/>
<feature type="domain" description="D-isomer specific 2-hydroxyacid dehydrogenase catalytic" evidence="5">
    <location>
        <begin position="3"/>
        <end position="311"/>
    </location>
</feature>
<evidence type="ECO:0000256" key="4">
    <source>
        <dbReference type="RuleBase" id="RU003719"/>
    </source>
</evidence>
<dbReference type="EMBL" id="WHNW01000012">
    <property type="protein sequence ID" value="MPV86839.1"/>
    <property type="molecule type" value="Genomic_DNA"/>
</dbReference>
<dbReference type="InParanoid" id="A0A6N7EZP6"/>
<dbReference type="Pfam" id="PF00389">
    <property type="entry name" value="2-Hacid_dh"/>
    <property type="match status" value="1"/>
</dbReference>
<comment type="similarity">
    <text evidence="1 4">Belongs to the D-isomer specific 2-hydroxyacid dehydrogenase family.</text>
</comment>
<feature type="domain" description="D-isomer specific 2-hydroxyacid dehydrogenase NAD-binding" evidence="6">
    <location>
        <begin position="105"/>
        <end position="279"/>
    </location>
</feature>
<protein>
    <recommendedName>
        <fullName evidence="9">D-3-phosphoglycerate dehydrogenase</fullName>
    </recommendedName>
</protein>
<dbReference type="SUPFAM" id="SSF52283">
    <property type="entry name" value="Formate/glycerate dehydrogenase catalytic domain-like"/>
    <property type="match status" value="1"/>
</dbReference>
<dbReference type="Pfam" id="PF02826">
    <property type="entry name" value="2-Hacid_dh_C"/>
    <property type="match status" value="1"/>
</dbReference>
<dbReference type="InterPro" id="IPR036291">
    <property type="entry name" value="NAD(P)-bd_dom_sf"/>
</dbReference>
<dbReference type="SUPFAM" id="SSF51735">
    <property type="entry name" value="NAD(P)-binding Rossmann-fold domains"/>
    <property type="match status" value="1"/>
</dbReference>
<accession>A0A6N7EZP6</accession>
<keyword evidence="3" id="KW-0520">NAD</keyword>
<dbReference type="CDD" id="cd12173">
    <property type="entry name" value="PGDH_4"/>
    <property type="match status" value="1"/>
</dbReference>
<gene>
    <name evidence="7" type="ORF">GCU85_08890</name>
</gene>
<dbReference type="PANTHER" id="PTHR42938:SF47">
    <property type="entry name" value="HYDROXYPYRUVATE REDUCTASE"/>
    <property type="match status" value="1"/>
</dbReference>
<dbReference type="FunFam" id="3.40.50.720:FF:000021">
    <property type="entry name" value="D-3-phosphoglycerate dehydrogenase"/>
    <property type="match status" value="1"/>
</dbReference>
<dbReference type="GO" id="GO:0016616">
    <property type="term" value="F:oxidoreductase activity, acting on the CH-OH group of donors, NAD or NADP as acceptor"/>
    <property type="evidence" value="ECO:0007669"/>
    <property type="project" value="InterPro"/>
</dbReference>
<dbReference type="InterPro" id="IPR029752">
    <property type="entry name" value="D-isomer_DH_CS1"/>
</dbReference>
<dbReference type="AlphaFoldDB" id="A0A6N7EZP6"/>
<organism evidence="7 8">
    <name type="scientific">Ostreibacterium oceani</name>
    <dbReference type="NCBI Taxonomy" id="2654998"/>
    <lineage>
        <taxon>Bacteria</taxon>
        <taxon>Pseudomonadati</taxon>
        <taxon>Pseudomonadota</taxon>
        <taxon>Gammaproteobacteria</taxon>
        <taxon>Cardiobacteriales</taxon>
        <taxon>Ostreibacteriaceae</taxon>
        <taxon>Ostreibacterium</taxon>
    </lineage>
</organism>
<evidence type="ECO:0000259" key="6">
    <source>
        <dbReference type="Pfam" id="PF02826"/>
    </source>
</evidence>
<reference evidence="7 8" key="1">
    <citation type="submission" date="2019-10" db="EMBL/GenBank/DDBJ databases">
        <title>Cardiobacteriales fam. a chemoheterotrophic member of the order Cardiobacteriales, and proposal of Cardiobacteriales fam. nov.</title>
        <authorList>
            <person name="Wang C."/>
        </authorList>
    </citation>
    <scope>NUCLEOTIDE SEQUENCE [LARGE SCALE GENOMIC DNA]</scope>
    <source>
        <strain evidence="7 8">ML27</strain>
    </source>
</reference>
<dbReference type="Gene3D" id="3.40.50.720">
    <property type="entry name" value="NAD(P)-binding Rossmann-like Domain"/>
    <property type="match status" value="2"/>
</dbReference>
<dbReference type="PROSITE" id="PS00671">
    <property type="entry name" value="D_2_HYDROXYACID_DH_3"/>
    <property type="match status" value="1"/>
</dbReference>
<evidence type="ECO:0008006" key="9">
    <source>
        <dbReference type="Google" id="ProtNLM"/>
    </source>
</evidence>
<evidence type="ECO:0000256" key="1">
    <source>
        <dbReference type="ARBA" id="ARBA00005854"/>
    </source>
</evidence>
<evidence type="ECO:0000259" key="5">
    <source>
        <dbReference type="Pfam" id="PF00389"/>
    </source>
</evidence>
<name>A0A6N7EZP6_9GAMM</name>
<dbReference type="PROSITE" id="PS00065">
    <property type="entry name" value="D_2_HYDROXYACID_DH_1"/>
    <property type="match status" value="1"/>
</dbReference>
<evidence type="ECO:0000256" key="2">
    <source>
        <dbReference type="ARBA" id="ARBA00023002"/>
    </source>
</evidence>
<dbReference type="GO" id="GO:0051287">
    <property type="term" value="F:NAD binding"/>
    <property type="evidence" value="ECO:0007669"/>
    <property type="project" value="InterPro"/>
</dbReference>
<dbReference type="InterPro" id="IPR029753">
    <property type="entry name" value="D-isomer_DH_CS"/>
</dbReference>
<dbReference type="FunCoup" id="A0A6N7EZP6">
    <property type="interactions" value="431"/>
</dbReference>